<dbReference type="Proteomes" id="UP001428290">
    <property type="component" value="Unassembled WGS sequence"/>
</dbReference>
<name>A0ABP9X036_9CHLR</name>
<dbReference type="Gene3D" id="3.40.50.2300">
    <property type="match status" value="1"/>
</dbReference>
<proteinExistence type="predicted"/>
<dbReference type="InterPro" id="IPR050595">
    <property type="entry name" value="Bact_response_regulator"/>
</dbReference>
<evidence type="ECO:0000256" key="2">
    <source>
        <dbReference type="PROSITE-ProRule" id="PRU00169"/>
    </source>
</evidence>
<evidence type="ECO:0000256" key="1">
    <source>
        <dbReference type="ARBA" id="ARBA00022553"/>
    </source>
</evidence>
<protein>
    <recommendedName>
        <fullName evidence="3">Response regulatory domain-containing protein</fullName>
    </recommendedName>
</protein>
<dbReference type="RefSeq" id="WP_012188825.1">
    <property type="nucleotide sequence ID" value="NZ_BAABRU010000008.1"/>
</dbReference>
<dbReference type="PROSITE" id="PS50110">
    <property type="entry name" value="RESPONSE_REGULATORY"/>
    <property type="match status" value="1"/>
</dbReference>
<dbReference type="PANTHER" id="PTHR44591:SF23">
    <property type="entry name" value="CHEY SUBFAMILY"/>
    <property type="match status" value="1"/>
</dbReference>
<dbReference type="Pfam" id="PF00072">
    <property type="entry name" value="Response_reg"/>
    <property type="match status" value="1"/>
</dbReference>
<dbReference type="SUPFAM" id="SSF52172">
    <property type="entry name" value="CheY-like"/>
    <property type="match status" value="1"/>
</dbReference>
<dbReference type="CDD" id="cd17546">
    <property type="entry name" value="REC_hyHK_CKI1_RcsC-like"/>
    <property type="match status" value="1"/>
</dbReference>
<evidence type="ECO:0000313" key="4">
    <source>
        <dbReference type="EMBL" id="GAA5528781.1"/>
    </source>
</evidence>
<dbReference type="InterPro" id="IPR011006">
    <property type="entry name" value="CheY-like_superfamily"/>
</dbReference>
<gene>
    <name evidence="4" type="ORF">Hgul01_02583</name>
</gene>
<sequence>MPPIQKAFVMVVEDNADNMWIITEMLNDDPRVRYCNVRPSGKQLFAFMAKNDVPPINLVLLDLNLPGDDGYSILEKIRVHPKLSNAIVVAVSADNTAEDVAKVRASGFDGFIGKPLRHDRFPEQLQRVMDGEAVWEPD</sequence>
<reference evidence="4 5" key="1">
    <citation type="submission" date="2024-02" db="EMBL/GenBank/DDBJ databases">
        <title>Herpetosiphon gulosus NBRC 112829.</title>
        <authorList>
            <person name="Ichikawa N."/>
            <person name="Katano-Makiyama Y."/>
            <person name="Hidaka K."/>
        </authorList>
    </citation>
    <scope>NUCLEOTIDE SEQUENCE [LARGE SCALE GENOMIC DNA]</scope>
    <source>
        <strain evidence="4 5">NBRC 112829</strain>
    </source>
</reference>
<dbReference type="SMART" id="SM00448">
    <property type="entry name" value="REC"/>
    <property type="match status" value="1"/>
</dbReference>
<feature type="modified residue" description="4-aspartylphosphate" evidence="2">
    <location>
        <position position="62"/>
    </location>
</feature>
<dbReference type="EMBL" id="BAABRU010000008">
    <property type="protein sequence ID" value="GAA5528781.1"/>
    <property type="molecule type" value="Genomic_DNA"/>
</dbReference>
<accession>A0ABP9X036</accession>
<keyword evidence="1 2" id="KW-0597">Phosphoprotein</keyword>
<evidence type="ECO:0000313" key="5">
    <source>
        <dbReference type="Proteomes" id="UP001428290"/>
    </source>
</evidence>
<evidence type="ECO:0000259" key="3">
    <source>
        <dbReference type="PROSITE" id="PS50110"/>
    </source>
</evidence>
<feature type="domain" description="Response regulatory" evidence="3">
    <location>
        <begin position="8"/>
        <end position="129"/>
    </location>
</feature>
<dbReference type="InterPro" id="IPR001789">
    <property type="entry name" value="Sig_transdc_resp-reg_receiver"/>
</dbReference>
<dbReference type="PANTHER" id="PTHR44591">
    <property type="entry name" value="STRESS RESPONSE REGULATOR PROTEIN 1"/>
    <property type="match status" value="1"/>
</dbReference>
<comment type="caution">
    <text evidence="4">The sequence shown here is derived from an EMBL/GenBank/DDBJ whole genome shotgun (WGS) entry which is preliminary data.</text>
</comment>
<organism evidence="4 5">
    <name type="scientific">Herpetosiphon gulosus</name>
    <dbReference type="NCBI Taxonomy" id="1973496"/>
    <lineage>
        <taxon>Bacteria</taxon>
        <taxon>Bacillati</taxon>
        <taxon>Chloroflexota</taxon>
        <taxon>Chloroflexia</taxon>
        <taxon>Herpetosiphonales</taxon>
        <taxon>Herpetosiphonaceae</taxon>
        <taxon>Herpetosiphon</taxon>
    </lineage>
</organism>
<keyword evidence="5" id="KW-1185">Reference proteome</keyword>